<organism evidence="2 3">
    <name type="scientific">Ampelomyces quisqualis</name>
    <name type="common">Powdery mildew agent</name>
    <dbReference type="NCBI Taxonomy" id="50730"/>
    <lineage>
        <taxon>Eukaryota</taxon>
        <taxon>Fungi</taxon>
        <taxon>Dikarya</taxon>
        <taxon>Ascomycota</taxon>
        <taxon>Pezizomycotina</taxon>
        <taxon>Dothideomycetes</taxon>
        <taxon>Pleosporomycetidae</taxon>
        <taxon>Pleosporales</taxon>
        <taxon>Pleosporineae</taxon>
        <taxon>Phaeosphaeriaceae</taxon>
        <taxon>Ampelomyces</taxon>
    </lineage>
</organism>
<accession>A0A6A5Q9M5</accession>
<dbReference type="AlphaFoldDB" id="A0A6A5Q9M5"/>
<name>A0A6A5Q9M5_AMPQU</name>
<gene>
    <name evidence="2" type="ORF">BDU57DRAFT_80307</name>
</gene>
<keyword evidence="3" id="KW-1185">Reference proteome</keyword>
<evidence type="ECO:0000256" key="1">
    <source>
        <dbReference type="SAM" id="MobiDB-lite"/>
    </source>
</evidence>
<dbReference type="EMBL" id="ML979141">
    <property type="protein sequence ID" value="KAF1912135.1"/>
    <property type="molecule type" value="Genomic_DNA"/>
</dbReference>
<protein>
    <submittedName>
        <fullName evidence="2">Uncharacterized protein</fullName>
    </submittedName>
</protein>
<evidence type="ECO:0000313" key="2">
    <source>
        <dbReference type="EMBL" id="KAF1912135.1"/>
    </source>
</evidence>
<reference evidence="2" key="1">
    <citation type="journal article" date="2020" name="Stud. Mycol.">
        <title>101 Dothideomycetes genomes: a test case for predicting lifestyles and emergence of pathogens.</title>
        <authorList>
            <person name="Haridas S."/>
            <person name="Albert R."/>
            <person name="Binder M."/>
            <person name="Bloem J."/>
            <person name="Labutti K."/>
            <person name="Salamov A."/>
            <person name="Andreopoulos B."/>
            <person name="Baker S."/>
            <person name="Barry K."/>
            <person name="Bills G."/>
            <person name="Bluhm B."/>
            <person name="Cannon C."/>
            <person name="Castanera R."/>
            <person name="Culley D."/>
            <person name="Daum C."/>
            <person name="Ezra D."/>
            <person name="Gonzalez J."/>
            <person name="Henrissat B."/>
            <person name="Kuo A."/>
            <person name="Liang C."/>
            <person name="Lipzen A."/>
            <person name="Lutzoni F."/>
            <person name="Magnuson J."/>
            <person name="Mondo S."/>
            <person name="Nolan M."/>
            <person name="Ohm R."/>
            <person name="Pangilinan J."/>
            <person name="Park H.-J."/>
            <person name="Ramirez L."/>
            <person name="Alfaro M."/>
            <person name="Sun H."/>
            <person name="Tritt A."/>
            <person name="Yoshinaga Y."/>
            <person name="Zwiers L.-H."/>
            <person name="Turgeon B."/>
            <person name="Goodwin S."/>
            <person name="Spatafora J."/>
            <person name="Crous P."/>
            <person name="Grigoriev I."/>
        </authorList>
    </citation>
    <scope>NUCLEOTIDE SEQUENCE</scope>
    <source>
        <strain evidence="2">HMLAC05119</strain>
    </source>
</reference>
<sequence length="91" mass="10081">MSPCKAQSAYARNPDGWFTHRPSSTSRTGSYRDITAYLRLAISPPSTSRHSCGHWIRVSLSHSSTRPCQSLAFHGLQPCSFPCVHFLMPGC</sequence>
<feature type="region of interest" description="Disordered" evidence="1">
    <location>
        <begin position="1"/>
        <end position="29"/>
    </location>
</feature>
<proteinExistence type="predicted"/>
<dbReference type="Proteomes" id="UP000800096">
    <property type="component" value="Unassembled WGS sequence"/>
</dbReference>
<evidence type="ECO:0000313" key="3">
    <source>
        <dbReference type="Proteomes" id="UP000800096"/>
    </source>
</evidence>